<sequence>MSMNYWFFLKEHIQELIFTFVFAISDTHIIDLFEMEDFKPETVGRGLGTLGRNKHINARKHTTLWCDSLTDRAKIIRYKVRILQIREPNMVKSESHKANWKLK</sequence>
<accession>A0AAE1V5T7</accession>
<evidence type="ECO:0000313" key="1">
    <source>
        <dbReference type="EMBL" id="KAK4348880.1"/>
    </source>
</evidence>
<organism evidence="1 2">
    <name type="scientific">Anisodus tanguticus</name>
    <dbReference type="NCBI Taxonomy" id="243964"/>
    <lineage>
        <taxon>Eukaryota</taxon>
        <taxon>Viridiplantae</taxon>
        <taxon>Streptophyta</taxon>
        <taxon>Embryophyta</taxon>
        <taxon>Tracheophyta</taxon>
        <taxon>Spermatophyta</taxon>
        <taxon>Magnoliopsida</taxon>
        <taxon>eudicotyledons</taxon>
        <taxon>Gunneridae</taxon>
        <taxon>Pentapetalae</taxon>
        <taxon>asterids</taxon>
        <taxon>lamiids</taxon>
        <taxon>Solanales</taxon>
        <taxon>Solanaceae</taxon>
        <taxon>Solanoideae</taxon>
        <taxon>Hyoscyameae</taxon>
        <taxon>Anisodus</taxon>
    </lineage>
</organism>
<reference evidence="1" key="1">
    <citation type="submission" date="2023-12" db="EMBL/GenBank/DDBJ databases">
        <title>Genome assembly of Anisodus tanguticus.</title>
        <authorList>
            <person name="Wang Y.-J."/>
        </authorList>
    </citation>
    <scope>NUCLEOTIDE SEQUENCE</scope>
    <source>
        <strain evidence="1">KB-2021</strain>
        <tissue evidence="1">Leaf</tissue>
    </source>
</reference>
<dbReference type="Proteomes" id="UP001291623">
    <property type="component" value="Unassembled WGS sequence"/>
</dbReference>
<dbReference type="AlphaFoldDB" id="A0AAE1V5T7"/>
<proteinExistence type="predicted"/>
<comment type="caution">
    <text evidence="1">The sequence shown here is derived from an EMBL/GenBank/DDBJ whole genome shotgun (WGS) entry which is preliminary data.</text>
</comment>
<dbReference type="EMBL" id="JAVYJV010000017">
    <property type="protein sequence ID" value="KAK4348880.1"/>
    <property type="molecule type" value="Genomic_DNA"/>
</dbReference>
<evidence type="ECO:0000313" key="2">
    <source>
        <dbReference type="Proteomes" id="UP001291623"/>
    </source>
</evidence>
<keyword evidence="2" id="KW-1185">Reference proteome</keyword>
<protein>
    <submittedName>
        <fullName evidence="1">Uncharacterized protein</fullName>
    </submittedName>
</protein>
<name>A0AAE1V5T7_9SOLA</name>
<gene>
    <name evidence="1" type="ORF">RND71_031635</name>
</gene>